<sequence length="97" mass="10596">MVGPGHTWWFLTQVCERQLTRSLCWKPETVAADVAAAAATPRGAWQGLVAVGGAPSRPHHCLSSTQELVTEQQREGEDARISSSSLPKTIRGHNKYE</sequence>
<accession>A0A5B7IYF3</accession>
<reference evidence="2 3" key="1">
    <citation type="submission" date="2019-05" db="EMBL/GenBank/DDBJ databases">
        <title>Another draft genome of Portunus trituberculatus and its Hox gene families provides insights of decapod evolution.</title>
        <authorList>
            <person name="Jeong J.-H."/>
            <person name="Song I."/>
            <person name="Kim S."/>
            <person name="Choi T."/>
            <person name="Kim D."/>
            <person name="Ryu S."/>
            <person name="Kim W."/>
        </authorList>
    </citation>
    <scope>NUCLEOTIDE SEQUENCE [LARGE SCALE GENOMIC DNA]</scope>
    <source>
        <tissue evidence="2">Muscle</tissue>
    </source>
</reference>
<dbReference type="Proteomes" id="UP000324222">
    <property type="component" value="Unassembled WGS sequence"/>
</dbReference>
<dbReference type="EMBL" id="VSRR010074169">
    <property type="protein sequence ID" value="MPC87329.1"/>
    <property type="molecule type" value="Genomic_DNA"/>
</dbReference>
<feature type="region of interest" description="Disordered" evidence="1">
    <location>
        <begin position="69"/>
        <end position="97"/>
    </location>
</feature>
<keyword evidence="3" id="KW-1185">Reference proteome</keyword>
<gene>
    <name evidence="2" type="ORF">E2C01_082189</name>
</gene>
<evidence type="ECO:0000256" key="1">
    <source>
        <dbReference type="SAM" id="MobiDB-lite"/>
    </source>
</evidence>
<organism evidence="2 3">
    <name type="scientific">Portunus trituberculatus</name>
    <name type="common">Swimming crab</name>
    <name type="synonym">Neptunus trituberculatus</name>
    <dbReference type="NCBI Taxonomy" id="210409"/>
    <lineage>
        <taxon>Eukaryota</taxon>
        <taxon>Metazoa</taxon>
        <taxon>Ecdysozoa</taxon>
        <taxon>Arthropoda</taxon>
        <taxon>Crustacea</taxon>
        <taxon>Multicrustacea</taxon>
        <taxon>Malacostraca</taxon>
        <taxon>Eumalacostraca</taxon>
        <taxon>Eucarida</taxon>
        <taxon>Decapoda</taxon>
        <taxon>Pleocyemata</taxon>
        <taxon>Brachyura</taxon>
        <taxon>Eubrachyura</taxon>
        <taxon>Portunoidea</taxon>
        <taxon>Portunidae</taxon>
        <taxon>Portuninae</taxon>
        <taxon>Portunus</taxon>
    </lineage>
</organism>
<protein>
    <submittedName>
        <fullName evidence="2">Uncharacterized protein</fullName>
    </submittedName>
</protein>
<dbReference type="AlphaFoldDB" id="A0A5B7IYF3"/>
<proteinExistence type="predicted"/>
<evidence type="ECO:0000313" key="2">
    <source>
        <dbReference type="EMBL" id="MPC87329.1"/>
    </source>
</evidence>
<evidence type="ECO:0000313" key="3">
    <source>
        <dbReference type="Proteomes" id="UP000324222"/>
    </source>
</evidence>
<name>A0A5B7IYF3_PORTR</name>
<comment type="caution">
    <text evidence="2">The sequence shown here is derived from an EMBL/GenBank/DDBJ whole genome shotgun (WGS) entry which is preliminary data.</text>
</comment>